<reference evidence="1 2" key="1">
    <citation type="submission" date="2014-11" db="EMBL/GenBank/DDBJ databases">
        <authorList>
            <person name="Zhu J."/>
            <person name="Qi W."/>
            <person name="Song R."/>
        </authorList>
    </citation>
    <scope>NUCLEOTIDE SEQUENCE [LARGE SCALE GENOMIC DNA]</scope>
</reference>
<keyword evidence="2" id="KW-1185">Reference proteome</keyword>
<evidence type="ECO:0000313" key="2">
    <source>
        <dbReference type="Proteomes" id="UP000041254"/>
    </source>
</evidence>
<gene>
    <name evidence="1" type="ORF">Vbra_21384</name>
</gene>
<dbReference type="EMBL" id="CDMY01000456">
    <property type="protein sequence ID" value="CEM14570.1"/>
    <property type="molecule type" value="Genomic_DNA"/>
</dbReference>
<proteinExistence type="predicted"/>
<sequence length="252" mass="27826">MLGTSATFLDPDVGLADHTLARAANQNAAKLRDGEFQLMLAPDYDHVKLLTPFAARRTLIVVSAETFWAMPMGRLCSPEPLCNWLRERGISHAYAVLEAVYQAHLSGASRIDVVASLGSSLRAAGVRWATRDWQMRYLVGTLFAIFGRAMDRLSGQMVPMTDVTQPALSYLSLEALQALFNRHSVYALSTKDRSAVAAEAASQQRYTLTVLGEMDLRVTPRTVRVEVNATTATRRQPRADRQAPFHVGYGWG</sequence>
<evidence type="ECO:0000313" key="1">
    <source>
        <dbReference type="EMBL" id="CEM14570.1"/>
    </source>
</evidence>
<accession>A0A0G4FKT7</accession>
<dbReference type="InParanoid" id="A0A0G4FKT7"/>
<dbReference type="AlphaFoldDB" id="A0A0G4FKT7"/>
<dbReference type="Proteomes" id="UP000041254">
    <property type="component" value="Unassembled WGS sequence"/>
</dbReference>
<organism evidence="1 2">
    <name type="scientific">Vitrella brassicaformis (strain CCMP3155)</name>
    <dbReference type="NCBI Taxonomy" id="1169540"/>
    <lineage>
        <taxon>Eukaryota</taxon>
        <taxon>Sar</taxon>
        <taxon>Alveolata</taxon>
        <taxon>Colpodellida</taxon>
        <taxon>Vitrellaceae</taxon>
        <taxon>Vitrella</taxon>
    </lineage>
</organism>
<dbReference type="VEuPathDB" id="CryptoDB:Vbra_21384"/>
<name>A0A0G4FKT7_VITBC</name>
<protein>
    <submittedName>
        <fullName evidence="1">Uncharacterized protein</fullName>
    </submittedName>
</protein>